<keyword evidence="1" id="KW-1133">Transmembrane helix</keyword>
<name>A0A150MNX9_9BACL</name>
<accession>A0A150MNX9</accession>
<reference evidence="2 3" key="1">
    <citation type="submission" date="2016-01" db="EMBL/GenBank/DDBJ databases">
        <title>Draft Genome Sequences of Seven Thermophilic Sporeformers Isolated from Foods.</title>
        <authorList>
            <person name="Berendsen E.M."/>
            <person name="Wells-Bennik M.H."/>
            <person name="Krawcyk A.O."/>
            <person name="De Jong A."/>
            <person name="Holsappel S."/>
            <person name="Eijlander R.T."/>
            <person name="Kuipers O.P."/>
        </authorList>
    </citation>
    <scope>NUCLEOTIDE SEQUENCE [LARGE SCALE GENOMIC DNA]</scope>
    <source>
        <strain evidence="2 3">B4110</strain>
    </source>
</reference>
<keyword evidence="1" id="KW-0472">Membrane</keyword>
<sequence length="45" mass="5375">MLHRIPPFPSSFTVIVPFLCCFYSIEKKNVFRRKAKHVNVCVHKR</sequence>
<evidence type="ECO:0000256" key="1">
    <source>
        <dbReference type="SAM" id="Phobius"/>
    </source>
</evidence>
<organism evidence="2 3">
    <name type="scientific">Parageobacillus toebii</name>
    <dbReference type="NCBI Taxonomy" id="153151"/>
    <lineage>
        <taxon>Bacteria</taxon>
        <taxon>Bacillati</taxon>
        <taxon>Bacillota</taxon>
        <taxon>Bacilli</taxon>
        <taxon>Bacillales</taxon>
        <taxon>Anoxybacillaceae</taxon>
        <taxon>Parageobacillus</taxon>
    </lineage>
</organism>
<dbReference type="AlphaFoldDB" id="A0A150MNX9"/>
<evidence type="ECO:0000313" key="3">
    <source>
        <dbReference type="Proteomes" id="UP000075324"/>
    </source>
</evidence>
<feature type="transmembrane region" description="Helical" evidence="1">
    <location>
        <begin position="6"/>
        <end position="25"/>
    </location>
</feature>
<protein>
    <submittedName>
        <fullName evidence="2">Uncharacterized protein</fullName>
    </submittedName>
</protein>
<evidence type="ECO:0000313" key="2">
    <source>
        <dbReference type="EMBL" id="KYD26156.1"/>
    </source>
</evidence>
<gene>
    <name evidence="2" type="ORF">B4110_1736</name>
</gene>
<comment type="caution">
    <text evidence="2">The sequence shown here is derived from an EMBL/GenBank/DDBJ whole genome shotgun (WGS) entry which is preliminary data.</text>
</comment>
<dbReference type="EMBL" id="LQYW01000128">
    <property type="protein sequence ID" value="KYD26156.1"/>
    <property type="molecule type" value="Genomic_DNA"/>
</dbReference>
<dbReference type="Proteomes" id="UP000075324">
    <property type="component" value="Unassembled WGS sequence"/>
</dbReference>
<proteinExistence type="predicted"/>
<keyword evidence="1" id="KW-0812">Transmembrane</keyword>